<feature type="disulfide bond" evidence="25">
    <location>
        <begin position="364"/>
        <end position="387"/>
    </location>
</feature>
<keyword evidence="17 24" id="KW-0464">Manganese</keyword>
<dbReference type="PANTHER" id="PTHR12871">
    <property type="entry name" value="BETA-1,2-N-ACETYLGLUCOSAMINYLTRANSFERASE II"/>
    <property type="match status" value="1"/>
</dbReference>
<dbReference type="PANTHER" id="PTHR12871:SF0">
    <property type="entry name" value="ALPHA-1,6-MANNOSYL-GLYCOPROTEIN 2-BETA-N-ACETYLGLUCOSAMINYLTRANSFERASE"/>
    <property type="match status" value="1"/>
</dbReference>
<dbReference type="EMBL" id="KL367502">
    <property type="protein sequence ID" value="KFD68732.1"/>
    <property type="molecule type" value="Genomic_DNA"/>
</dbReference>
<evidence type="ECO:0000256" key="21">
    <source>
        <dbReference type="ARBA" id="ARBA00032915"/>
    </source>
</evidence>
<dbReference type="Gene3D" id="3.90.550.10">
    <property type="entry name" value="Spore Coat Polysaccharide Biosynthesis Protein SpsA, Chain A"/>
    <property type="match status" value="2"/>
</dbReference>
<keyword evidence="9" id="KW-0812">Transmembrane</keyword>
<evidence type="ECO:0000256" key="22">
    <source>
        <dbReference type="ARBA" id="ARBA00093257"/>
    </source>
</evidence>
<keyword evidence="13" id="KW-0333">Golgi apparatus</keyword>
<accession>A0A085NGY6</accession>
<evidence type="ECO:0000256" key="7">
    <source>
        <dbReference type="ARBA" id="ARBA00022676"/>
    </source>
</evidence>
<evidence type="ECO:0000256" key="17">
    <source>
        <dbReference type="ARBA" id="ARBA00023211"/>
    </source>
</evidence>
<name>A0A085NGY6_9BILA</name>
<dbReference type="Pfam" id="PF05060">
    <property type="entry name" value="MGAT2"/>
    <property type="match status" value="2"/>
</dbReference>
<comment type="cofactor">
    <cofactor evidence="1 24">
        <name>Mn(2+)</name>
        <dbReference type="ChEBI" id="CHEBI:29035"/>
    </cofactor>
</comment>
<dbReference type="Proteomes" id="UP000030758">
    <property type="component" value="Unassembled WGS sequence"/>
</dbReference>
<feature type="binding site" evidence="24">
    <location>
        <position position="291"/>
    </location>
    <ligand>
        <name>Mn(2+)</name>
        <dbReference type="ChEBI" id="CHEBI:29035"/>
    </ligand>
</feature>
<dbReference type="InterPro" id="IPR029044">
    <property type="entry name" value="Nucleotide-diphossugar_trans"/>
</dbReference>
<feature type="binding site" evidence="23">
    <location>
        <begin position="259"/>
        <end position="263"/>
    </location>
    <ligand>
        <name>substrate</name>
    </ligand>
</feature>
<keyword evidence="14" id="KW-0472">Membrane</keyword>
<feature type="disulfide bond" evidence="25">
    <location>
        <begin position="408"/>
        <end position="417"/>
    </location>
</feature>
<evidence type="ECO:0000256" key="15">
    <source>
        <dbReference type="ARBA" id="ARBA00023157"/>
    </source>
</evidence>
<feature type="disulfide bond" evidence="25">
    <location>
        <begin position="313"/>
        <end position="316"/>
    </location>
</feature>
<evidence type="ECO:0000256" key="11">
    <source>
        <dbReference type="ARBA" id="ARBA00022968"/>
    </source>
</evidence>
<comment type="catalytic activity">
    <reaction evidence="22">
        <text>an N(4)-{beta-D-GlcNAc-(1-&gt;2)-alpha-D-Man-(1-&gt;3)-[alpha-D-Man-(1-&gt;6)]-beta-D-Man-(1-&gt;4)-beta-D-GlcNAc-(1-&gt;4)-beta-D-GlcNAc}-L-asparaginyl-[protein] + UDP-N-acetyl-alpha-D-glucosamine = N(4)-{beta-D-GlcNAc-(1-&gt;2)-alpha-D-Man-(1-&gt;3)-[beta-D-GlcNAc-(1-&gt;2)-alpha-D-Man-(1-&gt;6)]-beta-D-Man-(1-&gt;4)-beta-D-GlcNAc-(1-&gt;4)-beta-D-GlcNAc}-L-asparaginyl-[protein] + UDP + H(+)</text>
        <dbReference type="Rhea" id="RHEA:12941"/>
        <dbReference type="Rhea" id="RHEA-COMP:13526"/>
        <dbReference type="Rhea" id="RHEA-COMP:14369"/>
        <dbReference type="ChEBI" id="CHEBI:15378"/>
        <dbReference type="ChEBI" id="CHEBI:57705"/>
        <dbReference type="ChEBI" id="CHEBI:58223"/>
        <dbReference type="ChEBI" id="CHEBI:60615"/>
        <dbReference type="ChEBI" id="CHEBI:60651"/>
        <dbReference type="EC" id="2.4.1.143"/>
    </reaction>
</comment>
<evidence type="ECO:0000256" key="24">
    <source>
        <dbReference type="PIRSR" id="PIRSR607754-2"/>
    </source>
</evidence>
<keyword evidence="12" id="KW-1133">Transmembrane helix</keyword>
<comment type="similarity">
    <text evidence="4">Belongs to the glycosyltransferase 16 (GT16) protein family.</text>
</comment>
<evidence type="ECO:0000256" key="5">
    <source>
        <dbReference type="ARBA" id="ARBA00012613"/>
    </source>
</evidence>
<dbReference type="UniPathway" id="UPA00378"/>
<evidence type="ECO:0000256" key="16">
    <source>
        <dbReference type="ARBA" id="ARBA00023180"/>
    </source>
</evidence>
<evidence type="ECO:0000256" key="10">
    <source>
        <dbReference type="ARBA" id="ARBA00022723"/>
    </source>
</evidence>
<evidence type="ECO:0000256" key="23">
    <source>
        <dbReference type="PIRSR" id="PIRSR607754-1"/>
    </source>
</evidence>
<evidence type="ECO:0000256" key="3">
    <source>
        <dbReference type="ARBA" id="ARBA00004922"/>
    </source>
</evidence>
<organism evidence="26">
    <name type="scientific">Trichuris suis</name>
    <name type="common">pig whipworm</name>
    <dbReference type="NCBI Taxonomy" id="68888"/>
    <lineage>
        <taxon>Eukaryota</taxon>
        <taxon>Metazoa</taxon>
        <taxon>Ecdysozoa</taxon>
        <taxon>Nematoda</taxon>
        <taxon>Enoplea</taxon>
        <taxon>Dorylaimia</taxon>
        <taxon>Trichinellida</taxon>
        <taxon>Trichuridae</taxon>
        <taxon>Trichuris</taxon>
    </lineage>
</organism>
<evidence type="ECO:0000256" key="14">
    <source>
        <dbReference type="ARBA" id="ARBA00023136"/>
    </source>
</evidence>
<dbReference type="InterPro" id="IPR007754">
    <property type="entry name" value="GlcNAc_II"/>
</dbReference>
<protein>
    <recommendedName>
        <fullName evidence="6">Alpha-1,6-mannosyl-glycoprotein 2-beta-N-acetylglucosaminyltransferase</fullName>
        <ecNumber evidence="5">2.4.1.143</ecNumber>
    </recommendedName>
    <alternativeName>
        <fullName evidence="21">Beta-1,2-N-acetylglucosaminyltransferase II</fullName>
    </alternativeName>
    <alternativeName>
        <fullName evidence="20">GlcNAc-T II</fullName>
    </alternativeName>
    <alternativeName>
        <fullName evidence="19">Mannoside acetylglucosaminyltransferase 2</fullName>
    </alternativeName>
    <alternativeName>
        <fullName evidence="18">N-glycosyl-oligosaccharide-glycoprotein N-acetylglucosaminyltransferase II</fullName>
    </alternativeName>
</protein>
<dbReference type="EC" id="2.4.1.143" evidence="5"/>
<evidence type="ECO:0000256" key="19">
    <source>
        <dbReference type="ARBA" id="ARBA00031203"/>
    </source>
</evidence>
<gene>
    <name evidence="26" type="ORF">M514_19175</name>
</gene>
<dbReference type="GO" id="GO:0009312">
    <property type="term" value="P:oligosaccharide biosynthetic process"/>
    <property type="evidence" value="ECO:0007669"/>
    <property type="project" value="InterPro"/>
</dbReference>
<comment type="pathway">
    <text evidence="3">Protein modification; protein glycosylation.</text>
</comment>
<feature type="binding site" evidence="23">
    <location>
        <position position="184"/>
    </location>
    <ligand>
        <name>substrate</name>
    </ligand>
</feature>
<dbReference type="GO" id="GO:0000139">
    <property type="term" value="C:Golgi membrane"/>
    <property type="evidence" value="ECO:0007669"/>
    <property type="project" value="UniProtKB-SubCell"/>
</dbReference>
<keyword evidence="7" id="KW-0328">Glycosyltransferase</keyword>
<evidence type="ECO:0000256" key="13">
    <source>
        <dbReference type="ARBA" id="ARBA00023034"/>
    </source>
</evidence>
<keyword evidence="11" id="KW-0735">Signal-anchor</keyword>
<dbReference type="GO" id="GO:0006487">
    <property type="term" value="P:protein N-linked glycosylation"/>
    <property type="evidence" value="ECO:0007669"/>
    <property type="project" value="TreeGrafter"/>
</dbReference>
<comment type="subcellular location">
    <subcellularLocation>
        <location evidence="2">Golgi apparatus membrane</location>
        <topology evidence="2">Single-pass type II membrane protein</topology>
    </subcellularLocation>
</comment>
<keyword evidence="8" id="KW-0808">Transferase</keyword>
<evidence type="ECO:0000256" key="9">
    <source>
        <dbReference type="ARBA" id="ARBA00022692"/>
    </source>
</evidence>
<keyword evidence="15 25" id="KW-1015">Disulfide bond</keyword>
<proteinExistence type="inferred from homology"/>
<dbReference type="AlphaFoldDB" id="A0A085NGY6"/>
<dbReference type="GO" id="GO:0046872">
    <property type="term" value="F:metal ion binding"/>
    <property type="evidence" value="ECO:0007669"/>
    <property type="project" value="UniProtKB-KW"/>
</dbReference>
<evidence type="ECO:0000256" key="6">
    <source>
        <dbReference type="ARBA" id="ARBA00014817"/>
    </source>
</evidence>
<sequence>MFTTRFILKVVKVVFTVCAAGILLVKIHRSEFPLLSSSSSSSLSSLEPGASAGLQAYPSVVQLTTVSGTNVANFSLFPARLGSSRLNLTLLAKSNQTSIRADNFDYGSQPLFVSAPSVEEIRRIVEDNNLHAEILNEDLFGPADQAHYVVVVQVHNRLRYLEKLVQSLELNPLINWVLLIFSHDYFSVELNQFVRSIKFCRVMQIFYPNSIQLSPSSFPGKSPSDCAASMSVSQARAANCQIWQSPDKYGHYRNVDLAQIKHHWWWKVNYVFNGIPRLHRYNGWVVFLEEDHYVSPDFLYSFNSIVDQMSSICQECHVITLGSYLRFQKRKVKWDEYLILPWFSSYHNMGMAFNRSTWNQIRRCAEMFCKYDDYNWDWSLLQVSNKCLKKRLTTLVLNGPRVFHIGDCGVHHKGKICTADSSANEVVQKLKTLQSQLFPKKFKLLLPFNTVRRVPKQPKENGAVGRNLKEAMPLARFFKTTACFLICLNLLLWKREIFQNQILERLYQPPLAQCTTNTYLQLERLAMEYGLMDVRKDSCLRNALDVAVALNALGSNATLRAPQSSPELLPSRPKWIIVVQVHDRVDYLKELVQSLEQVRNIRDALIVFSHDVYSAKISSIVEAIEFCRTTQLLYPLRLELFKSFPNGNDGNCSQASNDEDQNRSAKVASLAQIKHHWWWKAIQVFEHIVPQTKYDGWVLFLEEDNYVSPDLLNVLDAIVSNKNSICETCEFLVLGNYNDLRKPLPPAHVQVVRWFSSLHNLGLAFKKSLWTEIKKHAKVNDFSCETNSMTI</sequence>
<evidence type="ECO:0000256" key="4">
    <source>
        <dbReference type="ARBA" id="ARBA00011011"/>
    </source>
</evidence>
<dbReference type="GO" id="GO:0008455">
    <property type="term" value="F:alpha-1,6-mannosylglycoprotein 2-beta-N-acetylglucosaminyltransferase activity"/>
    <property type="evidence" value="ECO:0007669"/>
    <property type="project" value="UniProtKB-EC"/>
</dbReference>
<evidence type="ECO:0000256" key="20">
    <source>
        <dbReference type="ARBA" id="ARBA00032552"/>
    </source>
</evidence>
<feature type="binding site" evidence="23">
    <location>
        <begin position="153"/>
        <end position="157"/>
    </location>
    <ligand>
        <name>substrate</name>
    </ligand>
</feature>
<evidence type="ECO:0000256" key="12">
    <source>
        <dbReference type="ARBA" id="ARBA00022989"/>
    </source>
</evidence>
<keyword evidence="16" id="KW-0325">Glycoprotein</keyword>
<evidence type="ECO:0000256" key="1">
    <source>
        <dbReference type="ARBA" id="ARBA00001936"/>
    </source>
</evidence>
<feature type="disulfide bond" evidence="25">
    <location>
        <begin position="226"/>
        <end position="240"/>
    </location>
</feature>
<keyword evidence="10 24" id="KW-0479">Metal-binding</keyword>
<dbReference type="GO" id="GO:0005795">
    <property type="term" value="C:Golgi stack"/>
    <property type="evidence" value="ECO:0007669"/>
    <property type="project" value="InterPro"/>
</dbReference>
<dbReference type="SUPFAM" id="SSF53448">
    <property type="entry name" value="Nucleotide-diphospho-sugar transferases"/>
    <property type="match status" value="2"/>
</dbReference>
<evidence type="ECO:0000256" key="8">
    <source>
        <dbReference type="ARBA" id="ARBA00022679"/>
    </source>
</evidence>
<evidence type="ECO:0000256" key="18">
    <source>
        <dbReference type="ARBA" id="ARBA00029663"/>
    </source>
</evidence>
<evidence type="ECO:0000313" key="26">
    <source>
        <dbReference type="EMBL" id="KFD68732.1"/>
    </source>
</evidence>
<evidence type="ECO:0000256" key="2">
    <source>
        <dbReference type="ARBA" id="ARBA00004323"/>
    </source>
</evidence>
<evidence type="ECO:0000256" key="25">
    <source>
        <dbReference type="PIRSR" id="PIRSR607754-3"/>
    </source>
</evidence>
<feature type="binding site" evidence="24">
    <location>
        <position position="404"/>
    </location>
    <ligand>
        <name>Mn(2+)</name>
        <dbReference type="ChEBI" id="CHEBI:29035"/>
    </ligand>
</feature>
<reference evidence="26" key="1">
    <citation type="journal article" date="2014" name="Nat. Genet.">
        <title>Genome and transcriptome of the porcine whipworm Trichuris suis.</title>
        <authorList>
            <person name="Jex A.R."/>
            <person name="Nejsum P."/>
            <person name="Schwarz E.M."/>
            <person name="Hu L."/>
            <person name="Young N.D."/>
            <person name="Hall R.S."/>
            <person name="Korhonen P.K."/>
            <person name="Liao S."/>
            <person name="Thamsborg S."/>
            <person name="Xia J."/>
            <person name="Xu P."/>
            <person name="Wang S."/>
            <person name="Scheerlinck J.P."/>
            <person name="Hofmann A."/>
            <person name="Sternberg P.W."/>
            <person name="Wang J."/>
            <person name="Gasser R.B."/>
        </authorList>
    </citation>
    <scope>NUCLEOTIDE SEQUENCE [LARGE SCALE GENOMIC DNA]</scope>
    <source>
        <strain evidence="26">DCEP-RM93F</strain>
    </source>
</reference>